<dbReference type="NCBIfam" id="TIGR01180">
    <property type="entry name" value="aman2_put"/>
    <property type="match status" value="1"/>
</dbReference>
<dbReference type="Pfam" id="PF17678">
    <property type="entry name" value="Glyco_hydro_92N"/>
    <property type="match status" value="1"/>
</dbReference>
<dbReference type="EMBL" id="JADIMO010000017">
    <property type="protein sequence ID" value="MBO8444335.1"/>
    <property type="molecule type" value="Genomic_DNA"/>
</dbReference>
<comment type="cofactor">
    <cofactor evidence="1">
        <name>Ca(2+)</name>
        <dbReference type="ChEBI" id="CHEBI:29108"/>
    </cofactor>
</comment>
<dbReference type="InterPro" id="IPR012939">
    <property type="entry name" value="Glyco_hydro_92"/>
</dbReference>
<dbReference type="GO" id="GO:0006516">
    <property type="term" value="P:glycoprotein catabolic process"/>
    <property type="evidence" value="ECO:0007669"/>
    <property type="project" value="TreeGrafter"/>
</dbReference>
<evidence type="ECO:0000259" key="6">
    <source>
        <dbReference type="Pfam" id="PF17678"/>
    </source>
</evidence>
<comment type="caution">
    <text evidence="7">The sequence shown here is derived from an EMBL/GenBank/DDBJ whole genome shotgun (WGS) entry which is preliminary data.</text>
</comment>
<gene>
    <name evidence="7" type="ORF">IAC23_01385</name>
</gene>
<dbReference type="Proteomes" id="UP000823619">
    <property type="component" value="Unassembled WGS sequence"/>
</dbReference>
<dbReference type="Gene3D" id="1.20.1610.10">
    <property type="entry name" value="alpha-1,2-mannosidases domains"/>
    <property type="match status" value="1"/>
</dbReference>
<dbReference type="GO" id="GO:0000224">
    <property type="term" value="F:peptide-N4-(N-acetyl-beta-glucosaminyl)asparagine amidase activity"/>
    <property type="evidence" value="ECO:0007669"/>
    <property type="project" value="TreeGrafter"/>
</dbReference>
<dbReference type="Gene3D" id="1.20.1050.60">
    <property type="entry name" value="alpha-1,2-mannosidase"/>
    <property type="match status" value="1"/>
</dbReference>
<dbReference type="Pfam" id="PF07971">
    <property type="entry name" value="Glyco_hydro_92"/>
    <property type="match status" value="1"/>
</dbReference>
<evidence type="ECO:0000259" key="5">
    <source>
        <dbReference type="Pfam" id="PF07971"/>
    </source>
</evidence>
<evidence type="ECO:0000256" key="2">
    <source>
        <dbReference type="ARBA" id="ARBA00011245"/>
    </source>
</evidence>
<protein>
    <submittedName>
        <fullName evidence="7">GH92 family glycosyl hydrolase</fullName>
        <ecNumber evidence="7">3.2.1.-</ecNumber>
    </submittedName>
</protein>
<keyword evidence="4" id="KW-0732">Signal</keyword>
<dbReference type="AlphaFoldDB" id="A0A9D9EDH8"/>
<evidence type="ECO:0000256" key="3">
    <source>
        <dbReference type="ARBA" id="ARBA00022837"/>
    </source>
</evidence>
<reference evidence="7" key="2">
    <citation type="journal article" date="2021" name="PeerJ">
        <title>Extensive microbial diversity within the chicken gut microbiome revealed by metagenomics and culture.</title>
        <authorList>
            <person name="Gilroy R."/>
            <person name="Ravi A."/>
            <person name="Getino M."/>
            <person name="Pursley I."/>
            <person name="Horton D.L."/>
            <person name="Alikhan N.F."/>
            <person name="Baker D."/>
            <person name="Gharbi K."/>
            <person name="Hall N."/>
            <person name="Watson M."/>
            <person name="Adriaenssens E.M."/>
            <person name="Foster-Nyarko E."/>
            <person name="Jarju S."/>
            <person name="Secka A."/>
            <person name="Antonio M."/>
            <person name="Oren A."/>
            <person name="Chaudhuri R.R."/>
            <person name="La Ragione R."/>
            <person name="Hildebrand F."/>
            <person name="Pallen M.J."/>
        </authorList>
    </citation>
    <scope>NUCLEOTIDE SEQUENCE</scope>
    <source>
        <strain evidence="7">D5-748</strain>
    </source>
</reference>
<dbReference type="GO" id="GO:0016798">
    <property type="term" value="F:hydrolase activity, acting on glycosyl bonds"/>
    <property type="evidence" value="ECO:0007669"/>
    <property type="project" value="UniProtKB-KW"/>
</dbReference>
<dbReference type="SUPFAM" id="SSF48208">
    <property type="entry name" value="Six-hairpin glycosidases"/>
    <property type="match status" value="1"/>
</dbReference>
<dbReference type="GO" id="GO:0005975">
    <property type="term" value="P:carbohydrate metabolic process"/>
    <property type="evidence" value="ECO:0007669"/>
    <property type="project" value="InterPro"/>
</dbReference>
<dbReference type="GO" id="GO:0005829">
    <property type="term" value="C:cytosol"/>
    <property type="evidence" value="ECO:0007669"/>
    <property type="project" value="TreeGrafter"/>
</dbReference>
<dbReference type="FunFam" id="3.30.2080.10:FF:000001">
    <property type="entry name" value="Alpha-1,2-mannosidase subfamily"/>
    <property type="match status" value="1"/>
</dbReference>
<proteinExistence type="predicted"/>
<evidence type="ECO:0000256" key="4">
    <source>
        <dbReference type="SAM" id="SignalP"/>
    </source>
</evidence>
<dbReference type="InterPro" id="IPR005887">
    <property type="entry name" value="GH92_a_mannosidase_put"/>
</dbReference>
<keyword evidence="3" id="KW-0106">Calcium</keyword>
<dbReference type="PROSITE" id="PS51257">
    <property type="entry name" value="PROKAR_LIPOPROTEIN"/>
    <property type="match status" value="1"/>
</dbReference>
<accession>A0A9D9EDH8</accession>
<feature type="signal peptide" evidence="4">
    <location>
        <begin position="1"/>
        <end position="24"/>
    </location>
</feature>
<name>A0A9D9EDH8_9BACT</name>
<dbReference type="InterPro" id="IPR041371">
    <property type="entry name" value="GH92_N"/>
</dbReference>
<keyword evidence="7" id="KW-0326">Glycosidase</keyword>
<evidence type="ECO:0000313" key="8">
    <source>
        <dbReference type="Proteomes" id="UP000823619"/>
    </source>
</evidence>
<dbReference type="InterPro" id="IPR050883">
    <property type="entry name" value="PNGase"/>
</dbReference>
<dbReference type="PANTHER" id="PTHR12143">
    <property type="entry name" value="PEPTIDE N-GLYCANASE PNGASE -RELATED"/>
    <property type="match status" value="1"/>
</dbReference>
<evidence type="ECO:0000313" key="7">
    <source>
        <dbReference type="EMBL" id="MBO8444335.1"/>
    </source>
</evidence>
<feature type="domain" description="Glycosyl hydrolase family 92 N-terminal" evidence="6">
    <location>
        <begin position="33"/>
        <end position="256"/>
    </location>
</feature>
<dbReference type="Gene3D" id="2.70.98.10">
    <property type="match status" value="1"/>
</dbReference>
<dbReference type="GO" id="GO:0030246">
    <property type="term" value="F:carbohydrate binding"/>
    <property type="evidence" value="ECO:0007669"/>
    <property type="project" value="InterPro"/>
</dbReference>
<reference evidence="7" key="1">
    <citation type="submission" date="2020-10" db="EMBL/GenBank/DDBJ databases">
        <authorList>
            <person name="Gilroy R."/>
        </authorList>
    </citation>
    <scope>NUCLEOTIDE SEQUENCE</scope>
    <source>
        <strain evidence="7">D5-748</strain>
    </source>
</reference>
<sequence>MNSITTKISILAGVALLAAGCAQAPEEVHYTDYVNTSIGTGGHGHVFVGANVPFGLVQLGPTSIPQSWDWVSGYHESDSTVIGFSHTHLSGTGIGDLFDVTVMPVTGEVSYARGTEDDPQSGLWSYADRSKEVSRPGYYSVPLTRYGINAELTSTARVGLHRYTFPASDNAAIVFDLENGGCWDKATEVHIEAVGNNRVSGWRYSEGWANDQKIFFTAEFSKPFDSFEITGENGMYARASFKSTEGEQVMLKVALSPVSIEGAEANMKAELPGWDFEATAKAADIAWNKELSKINIKTADEQAREIFYTAMYHTMVAPSLFCDVNGDYRGADGKMHKNEGFTNYTTFSLWDTYRAAMPLMTIIHPEKMNDMVNTMIHIWKQQGKLPVWHLMGCETDCMVGNPGIPPVADAILKGYDGFDRNLALQAMKESALRPDRGQDLRMKYGYIPCNLFNESVAYDMEYAIADWALAQAAKELGDEETYNHFLERSRSYKNFFDPSTGFMRGKDDKGKFRTPFSPFASTHRADDYCEGNAWQYTWLVPHDFQGLVDCFGSKEAFLKKLDSLFEADSDLEGGNTSPDISGLIGQYAHGNEPSHHILYFYTMAGQPWKTADRVREVLAHLYHDAPDGLSGNEDVGQMSAWYILSSLGFYQAEPAGGRYWFGTPLFDKAEIKTAGGIFTVIAENNSEENRYIQKVTLNGQEYNKPYIEFKDINAGGELRFTMGNEKEVCWY</sequence>
<keyword evidence="7" id="KW-0378">Hydrolase</keyword>
<evidence type="ECO:0000256" key="1">
    <source>
        <dbReference type="ARBA" id="ARBA00001913"/>
    </source>
</evidence>
<dbReference type="PANTHER" id="PTHR12143:SF39">
    <property type="entry name" value="SECRETED PROTEIN"/>
    <property type="match status" value="1"/>
</dbReference>
<dbReference type="InterPro" id="IPR014718">
    <property type="entry name" value="GH-type_carb-bd"/>
</dbReference>
<organism evidence="7 8">
    <name type="scientific">Candidatus Cryptobacteroides merdavium</name>
    <dbReference type="NCBI Taxonomy" id="2840769"/>
    <lineage>
        <taxon>Bacteria</taxon>
        <taxon>Pseudomonadati</taxon>
        <taxon>Bacteroidota</taxon>
        <taxon>Bacteroidia</taxon>
        <taxon>Bacteroidales</taxon>
        <taxon>Candidatus Cryptobacteroides</taxon>
    </lineage>
</organism>
<dbReference type="Gene3D" id="3.30.2080.10">
    <property type="entry name" value="GH92 mannosidase domain"/>
    <property type="match status" value="1"/>
</dbReference>
<dbReference type="InterPro" id="IPR008928">
    <property type="entry name" value="6-hairpin_glycosidase_sf"/>
</dbReference>
<feature type="domain" description="Glycosyl hydrolase family 92" evidence="5">
    <location>
        <begin position="262"/>
        <end position="724"/>
    </location>
</feature>
<comment type="subunit">
    <text evidence="2">Monomer.</text>
</comment>
<feature type="chain" id="PRO_5038693835" evidence="4">
    <location>
        <begin position="25"/>
        <end position="731"/>
    </location>
</feature>
<dbReference type="EC" id="3.2.1.-" evidence="7"/>